<accession>A0A6G1KEM1</accession>
<evidence type="ECO:0000256" key="1">
    <source>
        <dbReference type="SAM" id="MobiDB-lite"/>
    </source>
</evidence>
<dbReference type="Proteomes" id="UP000799428">
    <property type="component" value="Unassembled WGS sequence"/>
</dbReference>
<keyword evidence="3" id="KW-1185">Reference proteome</keyword>
<protein>
    <submittedName>
        <fullName evidence="2">Uncharacterized protein</fullName>
    </submittedName>
</protein>
<reference evidence="2" key="1">
    <citation type="journal article" date="2020" name="Stud. Mycol.">
        <title>101 Dothideomycetes genomes: a test case for predicting lifestyles and emergence of pathogens.</title>
        <authorList>
            <person name="Haridas S."/>
            <person name="Albert R."/>
            <person name="Binder M."/>
            <person name="Bloem J."/>
            <person name="Labutti K."/>
            <person name="Salamov A."/>
            <person name="Andreopoulos B."/>
            <person name="Baker S."/>
            <person name="Barry K."/>
            <person name="Bills G."/>
            <person name="Bluhm B."/>
            <person name="Cannon C."/>
            <person name="Castanera R."/>
            <person name="Culley D."/>
            <person name="Daum C."/>
            <person name="Ezra D."/>
            <person name="Gonzalez J."/>
            <person name="Henrissat B."/>
            <person name="Kuo A."/>
            <person name="Liang C."/>
            <person name="Lipzen A."/>
            <person name="Lutzoni F."/>
            <person name="Magnuson J."/>
            <person name="Mondo S."/>
            <person name="Nolan M."/>
            <person name="Ohm R."/>
            <person name="Pangilinan J."/>
            <person name="Park H.-J."/>
            <person name="Ramirez L."/>
            <person name="Alfaro M."/>
            <person name="Sun H."/>
            <person name="Tritt A."/>
            <person name="Yoshinaga Y."/>
            <person name="Zwiers L.-H."/>
            <person name="Turgeon B."/>
            <person name="Goodwin S."/>
            <person name="Spatafora J."/>
            <person name="Crous P."/>
            <person name="Grigoriev I."/>
        </authorList>
    </citation>
    <scope>NUCLEOTIDE SEQUENCE</scope>
    <source>
        <strain evidence="2">CBS 279.74</strain>
    </source>
</reference>
<dbReference type="AlphaFoldDB" id="A0A6G1KEM1"/>
<gene>
    <name evidence="2" type="ORF">K504DRAFT_238636</name>
</gene>
<sequence>MPLFFGRRFESSFSNCSFRSFGRFWSDLLFEDMICHGAPRAPREQSRQRPSQRQNNGSANEEASFNDVPCCQYCKKDMSSPRMPITPHACNPPKSLQASCPLAIFHLLYIRTNQFILNSGHYIHTISIINCLALARVRLDFPQQLDATLETLRVRSQPMTYQSFLLGCTRKSRLLYKTAAHDQGWPDYSSVVQFD</sequence>
<dbReference type="EMBL" id="MU005768">
    <property type="protein sequence ID" value="KAF2710922.1"/>
    <property type="molecule type" value="Genomic_DNA"/>
</dbReference>
<evidence type="ECO:0000313" key="2">
    <source>
        <dbReference type="EMBL" id="KAF2710922.1"/>
    </source>
</evidence>
<evidence type="ECO:0000313" key="3">
    <source>
        <dbReference type="Proteomes" id="UP000799428"/>
    </source>
</evidence>
<feature type="region of interest" description="Disordered" evidence="1">
    <location>
        <begin position="40"/>
        <end position="63"/>
    </location>
</feature>
<organism evidence="2 3">
    <name type="scientific">Pleomassaria siparia CBS 279.74</name>
    <dbReference type="NCBI Taxonomy" id="1314801"/>
    <lineage>
        <taxon>Eukaryota</taxon>
        <taxon>Fungi</taxon>
        <taxon>Dikarya</taxon>
        <taxon>Ascomycota</taxon>
        <taxon>Pezizomycotina</taxon>
        <taxon>Dothideomycetes</taxon>
        <taxon>Pleosporomycetidae</taxon>
        <taxon>Pleosporales</taxon>
        <taxon>Pleomassariaceae</taxon>
        <taxon>Pleomassaria</taxon>
    </lineage>
</organism>
<proteinExistence type="predicted"/>
<name>A0A6G1KEM1_9PLEO</name>